<feature type="compositionally biased region" description="Polar residues" evidence="1">
    <location>
        <begin position="138"/>
        <end position="147"/>
    </location>
</feature>
<evidence type="ECO:0000313" key="2">
    <source>
        <dbReference type="EMBL" id="KAK5817543.1"/>
    </source>
</evidence>
<comment type="caution">
    <text evidence="2">The sequence shown here is derived from an EMBL/GenBank/DDBJ whole genome shotgun (WGS) entry which is preliminary data.</text>
</comment>
<keyword evidence="3" id="KW-1185">Reference proteome</keyword>
<sequence>MWKERLERLLRRKMKIRIKMKQKMLIAKLNPLLKKFNMQKMLIYLLISKNVRKMLKQYLRSPRMDFKLVLLDLFAPTEEERLESLLIEGKVKQPVAEAEKELQSWEQKRKKNEVGGEEKAKQERSTSESEGAIKEKQLSNCNEGQNY</sequence>
<gene>
    <name evidence="2" type="ORF">PVK06_022467</name>
</gene>
<protein>
    <submittedName>
        <fullName evidence="2">Uncharacterized protein</fullName>
    </submittedName>
</protein>
<organism evidence="2 3">
    <name type="scientific">Gossypium arboreum</name>
    <name type="common">Tree cotton</name>
    <name type="synonym">Gossypium nanking</name>
    <dbReference type="NCBI Taxonomy" id="29729"/>
    <lineage>
        <taxon>Eukaryota</taxon>
        <taxon>Viridiplantae</taxon>
        <taxon>Streptophyta</taxon>
        <taxon>Embryophyta</taxon>
        <taxon>Tracheophyta</taxon>
        <taxon>Spermatophyta</taxon>
        <taxon>Magnoliopsida</taxon>
        <taxon>eudicotyledons</taxon>
        <taxon>Gunneridae</taxon>
        <taxon>Pentapetalae</taxon>
        <taxon>rosids</taxon>
        <taxon>malvids</taxon>
        <taxon>Malvales</taxon>
        <taxon>Malvaceae</taxon>
        <taxon>Malvoideae</taxon>
        <taxon>Gossypium</taxon>
    </lineage>
</organism>
<feature type="compositionally biased region" description="Basic and acidic residues" evidence="1">
    <location>
        <begin position="101"/>
        <end position="137"/>
    </location>
</feature>
<proteinExistence type="predicted"/>
<accession>A0ABR0P8I4</accession>
<dbReference type="Proteomes" id="UP001358586">
    <property type="component" value="Chromosome 7"/>
</dbReference>
<evidence type="ECO:0000256" key="1">
    <source>
        <dbReference type="SAM" id="MobiDB-lite"/>
    </source>
</evidence>
<evidence type="ECO:0000313" key="3">
    <source>
        <dbReference type="Proteomes" id="UP001358586"/>
    </source>
</evidence>
<name>A0ABR0P8I4_GOSAR</name>
<feature type="region of interest" description="Disordered" evidence="1">
    <location>
        <begin position="101"/>
        <end position="147"/>
    </location>
</feature>
<dbReference type="EMBL" id="JARKNE010000007">
    <property type="protein sequence ID" value="KAK5817543.1"/>
    <property type="molecule type" value="Genomic_DNA"/>
</dbReference>
<reference evidence="2 3" key="1">
    <citation type="submission" date="2023-03" db="EMBL/GenBank/DDBJ databases">
        <title>WGS of Gossypium arboreum.</title>
        <authorList>
            <person name="Yu D."/>
        </authorList>
    </citation>
    <scope>NUCLEOTIDE SEQUENCE [LARGE SCALE GENOMIC DNA]</scope>
    <source>
        <tissue evidence="2">Leaf</tissue>
    </source>
</reference>